<sequence>MRFTEHEMTVAVRAAAQTVASGKRKRADWDQLDAMQRYHVLEAVGGQVLPVLLALPDVEVEAGTRPTFTTAQVAAAVESSLPAGPGGRIRRKAALAARTALVLQALAALPIRNDPDALTHGD</sequence>
<dbReference type="Proteomes" id="UP001597351">
    <property type="component" value="Unassembled WGS sequence"/>
</dbReference>
<gene>
    <name evidence="1" type="ORF">ACFSDE_06485</name>
</gene>
<dbReference type="RefSeq" id="WP_343916582.1">
    <property type="nucleotide sequence ID" value="NZ_BAAAJT010000002.1"/>
</dbReference>
<reference evidence="2" key="1">
    <citation type="journal article" date="2019" name="Int. J. Syst. Evol. Microbiol.">
        <title>The Global Catalogue of Microorganisms (GCM) 10K type strain sequencing project: providing services to taxonomists for standard genome sequencing and annotation.</title>
        <authorList>
            <consortium name="The Broad Institute Genomics Platform"/>
            <consortium name="The Broad Institute Genome Sequencing Center for Infectious Disease"/>
            <person name="Wu L."/>
            <person name="Ma J."/>
        </authorList>
    </citation>
    <scope>NUCLEOTIDE SEQUENCE [LARGE SCALE GENOMIC DNA]</scope>
    <source>
        <strain evidence="2">CGMCC 1.12477</strain>
    </source>
</reference>
<protein>
    <recommendedName>
        <fullName evidence="3">DUF222 domain-containing protein</fullName>
    </recommendedName>
</protein>
<keyword evidence="2" id="KW-1185">Reference proteome</keyword>
<evidence type="ECO:0000313" key="2">
    <source>
        <dbReference type="Proteomes" id="UP001597351"/>
    </source>
</evidence>
<comment type="caution">
    <text evidence="1">The sequence shown here is derived from an EMBL/GenBank/DDBJ whole genome shotgun (WGS) entry which is preliminary data.</text>
</comment>
<dbReference type="EMBL" id="JBHUGD010000003">
    <property type="protein sequence ID" value="MFD1946433.1"/>
    <property type="molecule type" value="Genomic_DNA"/>
</dbReference>
<proteinExistence type="predicted"/>
<name>A0ABW4TLU8_9ACTN</name>
<evidence type="ECO:0008006" key="3">
    <source>
        <dbReference type="Google" id="ProtNLM"/>
    </source>
</evidence>
<evidence type="ECO:0000313" key="1">
    <source>
        <dbReference type="EMBL" id="MFD1946433.1"/>
    </source>
</evidence>
<organism evidence="1 2">
    <name type="scientific">Nocardioides aestuarii</name>
    <dbReference type="NCBI Taxonomy" id="252231"/>
    <lineage>
        <taxon>Bacteria</taxon>
        <taxon>Bacillati</taxon>
        <taxon>Actinomycetota</taxon>
        <taxon>Actinomycetes</taxon>
        <taxon>Propionibacteriales</taxon>
        <taxon>Nocardioidaceae</taxon>
        <taxon>Nocardioides</taxon>
    </lineage>
</organism>
<accession>A0ABW4TLU8</accession>